<keyword evidence="2" id="KW-1185">Reference proteome</keyword>
<proteinExistence type="predicted"/>
<sequence length="47" mass="5470">MRNTVLTLLVIFTGILYTQAQLSSIPENQVKMIKYLILHPNYSLRAY</sequence>
<evidence type="ECO:0000313" key="1">
    <source>
        <dbReference type="EMBL" id="RKS55769.1"/>
    </source>
</evidence>
<dbReference type="RefSeq" id="WP_183075439.1">
    <property type="nucleotide sequence ID" value="NZ_RBLG01000001.1"/>
</dbReference>
<comment type="caution">
    <text evidence="1">The sequence shown here is derived from an EMBL/GenBank/DDBJ whole genome shotgun (WGS) entry which is preliminary data.</text>
</comment>
<accession>A0A495PZ05</accession>
<evidence type="ECO:0000313" key="2">
    <source>
        <dbReference type="Proteomes" id="UP000276282"/>
    </source>
</evidence>
<dbReference type="EMBL" id="RBLG01000001">
    <property type="protein sequence ID" value="RKS55769.1"/>
    <property type="molecule type" value="Genomic_DNA"/>
</dbReference>
<dbReference type="Proteomes" id="UP000276282">
    <property type="component" value="Unassembled WGS sequence"/>
</dbReference>
<organism evidence="1 2">
    <name type="scientific">Gillisia mitskevichiae</name>
    <dbReference type="NCBI Taxonomy" id="270921"/>
    <lineage>
        <taxon>Bacteria</taxon>
        <taxon>Pseudomonadati</taxon>
        <taxon>Bacteroidota</taxon>
        <taxon>Flavobacteriia</taxon>
        <taxon>Flavobacteriales</taxon>
        <taxon>Flavobacteriaceae</taxon>
        <taxon>Gillisia</taxon>
    </lineage>
</organism>
<reference evidence="1 2" key="1">
    <citation type="submission" date="2018-10" db="EMBL/GenBank/DDBJ databases">
        <title>Genomic Encyclopedia of Archaeal and Bacterial Type Strains, Phase II (KMG-II): from individual species to whole genera.</title>
        <authorList>
            <person name="Goeker M."/>
        </authorList>
    </citation>
    <scope>NUCLEOTIDE SEQUENCE [LARGE SCALE GENOMIC DNA]</scope>
    <source>
        <strain evidence="1 2">DSM 19839</strain>
    </source>
</reference>
<dbReference type="AlphaFoldDB" id="A0A495PZ05"/>
<name>A0A495PZ05_9FLAO</name>
<protein>
    <submittedName>
        <fullName evidence="1">Uncharacterized protein</fullName>
    </submittedName>
</protein>
<gene>
    <name evidence="1" type="ORF">BC962_0739</name>
</gene>